<feature type="compositionally biased region" description="Low complexity" evidence="1">
    <location>
        <begin position="480"/>
        <end position="499"/>
    </location>
</feature>
<evidence type="ECO:0000256" key="2">
    <source>
        <dbReference type="SAM" id="Phobius"/>
    </source>
</evidence>
<comment type="caution">
    <text evidence="4">The sequence shown here is derived from an EMBL/GenBank/DDBJ whole genome shotgun (WGS) entry which is preliminary data.</text>
</comment>
<feature type="region of interest" description="Disordered" evidence="1">
    <location>
        <begin position="211"/>
        <end position="231"/>
    </location>
</feature>
<feature type="region of interest" description="Disordered" evidence="1">
    <location>
        <begin position="35"/>
        <end position="111"/>
    </location>
</feature>
<dbReference type="SMART" id="SM00257">
    <property type="entry name" value="LysM"/>
    <property type="match status" value="1"/>
</dbReference>
<dbReference type="EMBL" id="JBHTND010000001">
    <property type="protein sequence ID" value="MFD1300054.1"/>
    <property type="molecule type" value="Genomic_DNA"/>
</dbReference>
<organism evidence="4 5">
    <name type="scientific">Methylobacterium marchantiae</name>
    <dbReference type="NCBI Taxonomy" id="600331"/>
    <lineage>
        <taxon>Bacteria</taxon>
        <taxon>Pseudomonadati</taxon>
        <taxon>Pseudomonadota</taxon>
        <taxon>Alphaproteobacteria</taxon>
        <taxon>Hyphomicrobiales</taxon>
        <taxon>Methylobacteriaceae</taxon>
        <taxon>Methylobacterium</taxon>
    </lineage>
</organism>
<dbReference type="RefSeq" id="WP_238207848.1">
    <property type="nucleotide sequence ID" value="NZ_JBHTND010000001.1"/>
</dbReference>
<protein>
    <submittedName>
        <fullName evidence="4">LysM peptidoglycan-binding domain-containing protein</fullName>
    </submittedName>
</protein>
<feature type="compositionally biased region" description="Low complexity" evidence="1">
    <location>
        <begin position="286"/>
        <end position="295"/>
    </location>
</feature>
<evidence type="ECO:0000256" key="1">
    <source>
        <dbReference type="SAM" id="MobiDB-lite"/>
    </source>
</evidence>
<keyword evidence="2" id="KW-0812">Transmembrane</keyword>
<dbReference type="InterPro" id="IPR052196">
    <property type="entry name" value="Bact_Kbp"/>
</dbReference>
<accession>A0ABW3WUW8</accession>
<proteinExistence type="predicted"/>
<feature type="region of interest" description="Disordered" evidence="1">
    <location>
        <begin position="255"/>
        <end position="303"/>
    </location>
</feature>
<reference evidence="5" key="1">
    <citation type="journal article" date="2019" name="Int. J. Syst. Evol. Microbiol.">
        <title>The Global Catalogue of Microorganisms (GCM) 10K type strain sequencing project: providing services to taxonomists for standard genome sequencing and annotation.</title>
        <authorList>
            <consortium name="The Broad Institute Genomics Platform"/>
            <consortium name="The Broad Institute Genome Sequencing Center for Infectious Disease"/>
            <person name="Wu L."/>
            <person name="Ma J."/>
        </authorList>
    </citation>
    <scope>NUCLEOTIDE SEQUENCE [LARGE SCALE GENOMIC DNA]</scope>
    <source>
        <strain evidence="5">CCUG 56108</strain>
    </source>
</reference>
<dbReference type="PROSITE" id="PS51782">
    <property type="entry name" value="LYSM"/>
    <property type="match status" value="1"/>
</dbReference>
<dbReference type="InterPro" id="IPR018392">
    <property type="entry name" value="LysM"/>
</dbReference>
<keyword evidence="5" id="KW-1185">Reference proteome</keyword>
<feature type="compositionally biased region" description="Polar residues" evidence="1">
    <location>
        <begin position="467"/>
        <end position="479"/>
    </location>
</feature>
<dbReference type="PANTHER" id="PTHR34700">
    <property type="entry name" value="POTASSIUM BINDING PROTEIN KBP"/>
    <property type="match status" value="1"/>
</dbReference>
<feature type="domain" description="LysM" evidence="3">
    <location>
        <begin position="510"/>
        <end position="559"/>
    </location>
</feature>
<dbReference type="Pfam" id="PF01476">
    <property type="entry name" value="LysM"/>
    <property type="match status" value="1"/>
</dbReference>
<sequence>MTAELRRSLILACGGLLCGFALVVVFFGTGELFKRGQGDRQPAAVAALPQTKDTSTPESRAAESPAAAGSAVTPPARREEGASTTPGKSPANGRGVTGQTGNPPAGQDQGQAPTFDIIRVEPTGETVIAGRGAPNTTVEMLRDNHPIARALIDPSGQFAIVPPALPAGNSEITLRSIGPDGQGLQARETVVVVVSADRLTKPLIALTSPDKPTVVLSQPDRPEADAASGKVAGTMTGKAADGTAANGDAKAAASGKAGTADRADAGLPKAGGADAAKTDAAKAEANKSGASASGKADPRKPDAVPVKVVSVDAEEGGRLFVTGQAPPGATVRLYINDTLIAPGSVGADGRVSFTIGRGVAPGDYRIRIDQVDPVSGKVKNRSEVAFAMPRAAKSVVATGPDAPPPNAVAALAPPPLPGKPSPSAALAAKAHAKLSSGLPSSGHHSVGDRSVQGAPQDASPSAPASPMTTGQSRPSPTTDQAGAASVSSSPSASALQPPAAPQAVFVPEINTARITRGDSLWEISRRIYGKGTRYTVIFDANQPQIRNPDLIYPGQIFVLPSESASTLPQEKRRS</sequence>
<evidence type="ECO:0000259" key="3">
    <source>
        <dbReference type="PROSITE" id="PS51782"/>
    </source>
</evidence>
<dbReference type="PANTHER" id="PTHR34700:SF4">
    <property type="entry name" value="PHAGE-LIKE ELEMENT PBSX PROTEIN XKDP"/>
    <property type="match status" value="1"/>
</dbReference>
<feature type="compositionally biased region" description="Pro residues" evidence="1">
    <location>
        <begin position="406"/>
        <end position="420"/>
    </location>
</feature>
<dbReference type="Gene3D" id="3.10.350.10">
    <property type="entry name" value="LysM domain"/>
    <property type="match status" value="1"/>
</dbReference>
<feature type="compositionally biased region" description="Basic and acidic residues" evidence="1">
    <location>
        <begin position="276"/>
        <end position="285"/>
    </location>
</feature>
<dbReference type="CDD" id="cd00118">
    <property type="entry name" value="LysM"/>
    <property type="match status" value="1"/>
</dbReference>
<feature type="transmembrane region" description="Helical" evidence="2">
    <location>
        <begin position="9"/>
        <end position="28"/>
    </location>
</feature>
<evidence type="ECO:0000313" key="4">
    <source>
        <dbReference type="EMBL" id="MFD1300054.1"/>
    </source>
</evidence>
<feature type="region of interest" description="Disordered" evidence="1">
    <location>
        <begin position="406"/>
        <end position="499"/>
    </location>
</feature>
<name>A0ABW3WUW8_9HYPH</name>
<feature type="compositionally biased region" description="Low complexity" evidence="1">
    <location>
        <begin position="421"/>
        <end position="444"/>
    </location>
</feature>
<keyword evidence="2" id="KW-0472">Membrane</keyword>
<feature type="compositionally biased region" description="Polar residues" evidence="1">
    <location>
        <begin position="97"/>
        <end position="111"/>
    </location>
</feature>
<keyword evidence="2" id="KW-1133">Transmembrane helix</keyword>
<feature type="compositionally biased region" description="Low complexity" evidence="1">
    <location>
        <begin position="56"/>
        <end position="71"/>
    </location>
</feature>
<gene>
    <name evidence="4" type="ORF">ACFQ4G_00440</name>
</gene>
<evidence type="ECO:0000313" key="5">
    <source>
        <dbReference type="Proteomes" id="UP001597176"/>
    </source>
</evidence>
<dbReference type="InterPro" id="IPR036779">
    <property type="entry name" value="LysM_dom_sf"/>
</dbReference>
<dbReference type="Proteomes" id="UP001597176">
    <property type="component" value="Unassembled WGS sequence"/>
</dbReference>